<evidence type="ECO:0000313" key="3">
    <source>
        <dbReference type="Proteomes" id="UP001446871"/>
    </source>
</evidence>
<dbReference type="PANTHER" id="PTHR46310">
    <property type="entry name" value="AMIDASE 1"/>
    <property type="match status" value="1"/>
</dbReference>
<proteinExistence type="predicted"/>
<dbReference type="PANTHER" id="PTHR46310:SF7">
    <property type="entry name" value="AMIDASE 1"/>
    <property type="match status" value="1"/>
</dbReference>
<dbReference type="InterPro" id="IPR036928">
    <property type="entry name" value="AS_sf"/>
</dbReference>
<dbReference type="InterPro" id="IPR023631">
    <property type="entry name" value="Amidase_dom"/>
</dbReference>
<sequence>MPHLRTSRHGFTQLPVSGFTEFDTQGVAIPSRIGVPEDANKLGLSQKRIAVKDVYRIRGMKTSLCNKDYYRVSRPSGETATAVQLLVDAGCQIVGLTKLSSMIAREEPAEAVDFQTAFNPRGDGYQSPAGSSSGSAAAVAAYDWIDCALGTDTSGSGRRPALVNGVYQFRPTQSDHLLKGMVPTFCRFDSPCIFGRNLTILGSVLRAWYTPTETSVVPFGKTFQVIYPLDFFPVQNSEQMRILNEFMDDMTTYLPAQLNCVSIAETWRLSPPEGVKDKLSDYLRNVIVDTYYHDFYHSTEEFRDDLKEEYNRCPYVIPFVQDRWELGASVSREDYESGLQKLNVYRNWLLQRFFQHKQTLMVLPISNVEPNYRDLASKSPAILEDTDQLYLPPILGSPDIVLPIGEVKYLSKITERHEHLPVAINLVAAPGEDFWLLNVARETLKLSGRREEICTGPRIFPKLPKAAPKTLALSLDSSSEESVVKA</sequence>
<dbReference type="Gene3D" id="3.90.1300.10">
    <property type="entry name" value="Amidase signature (AS) domain"/>
    <property type="match status" value="1"/>
</dbReference>
<feature type="domain" description="Amidase" evidence="1">
    <location>
        <begin position="49"/>
        <end position="206"/>
    </location>
</feature>
<organism evidence="2 3">
    <name type="scientific">Apiospora saccharicola</name>
    <dbReference type="NCBI Taxonomy" id="335842"/>
    <lineage>
        <taxon>Eukaryota</taxon>
        <taxon>Fungi</taxon>
        <taxon>Dikarya</taxon>
        <taxon>Ascomycota</taxon>
        <taxon>Pezizomycotina</taxon>
        <taxon>Sordariomycetes</taxon>
        <taxon>Xylariomycetidae</taxon>
        <taxon>Amphisphaeriales</taxon>
        <taxon>Apiosporaceae</taxon>
        <taxon>Apiospora</taxon>
    </lineage>
</organism>
<name>A0ABR1U1A3_9PEZI</name>
<comment type="caution">
    <text evidence="2">The sequence shown here is derived from an EMBL/GenBank/DDBJ whole genome shotgun (WGS) entry which is preliminary data.</text>
</comment>
<evidence type="ECO:0000313" key="2">
    <source>
        <dbReference type="EMBL" id="KAK8052679.1"/>
    </source>
</evidence>
<dbReference type="Proteomes" id="UP001446871">
    <property type="component" value="Unassembled WGS sequence"/>
</dbReference>
<dbReference type="Pfam" id="PF01425">
    <property type="entry name" value="Amidase"/>
    <property type="match status" value="1"/>
</dbReference>
<gene>
    <name evidence="2" type="ORF">PG996_011980</name>
</gene>
<accession>A0ABR1U1A3</accession>
<dbReference type="EMBL" id="JAQQWM010000008">
    <property type="protein sequence ID" value="KAK8052679.1"/>
    <property type="molecule type" value="Genomic_DNA"/>
</dbReference>
<dbReference type="SUPFAM" id="SSF75304">
    <property type="entry name" value="Amidase signature (AS) enzymes"/>
    <property type="match status" value="1"/>
</dbReference>
<evidence type="ECO:0000259" key="1">
    <source>
        <dbReference type="Pfam" id="PF01425"/>
    </source>
</evidence>
<reference evidence="2 3" key="1">
    <citation type="submission" date="2023-01" db="EMBL/GenBank/DDBJ databases">
        <title>Analysis of 21 Apiospora genomes using comparative genomics revels a genus with tremendous synthesis potential of carbohydrate active enzymes and secondary metabolites.</title>
        <authorList>
            <person name="Sorensen T."/>
        </authorList>
    </citation>
    <scope>NUCLEOTIDE SEQUENCE [LARGE SCALE GENOMIC DNA]</scope>
    <source>
        <strain evidence="2 3">CBS 83171</strain>
    </source>
</reference>
<keyword evidence="3" id="KW-1185">Reference proteome</keyword>
<protein>
    <submittedName>
        <fullName evidence="2">Amidase</fullName>
    </submittedName>
</protein>